<dbReference type="SUPFAM" id="SSF52728">
    <property type="entry name" value="PTS IIb component"/>
    <property type="match status" value="1"/>
</dbReference>
<evidence type="ECO:0000256" key="6">
    <source>
        <dbReference type="ARBA" id="ARBA00022683"/>
    </source>
</evidence>
<proteinExistence type="predicted"/>
<keyword evidence="10" id="KW-1185">Reference proteome</keyword>
<evidence type="ECO:0000256" key="5">
    <source>
        <dbReference type="ARBA" id="ARBA00022679"/>
    </source>
</evidence>
<sequence length="158" mass="17890">MPNILLTRVDNRLIHGQVGVTWVNHLGANLILIANDKVSEDKVQQSLMEMVLPDAIQARFFSIEKTIKVIHKAADRQKIFLVCKTPQDVLRLIEGGVPIKEVNIGNMHFSEGKEQVSSTVSLDDDDKKTIRKILNLGVKVEVRRVPDERVEIDIEKFV</sequence>
<dbReference type="NCBIfam" id="TIGR00854">
    <property type="entry name" value="pts-sorbose"/>
    <property type="match status" value="1"/>
</dbReference>
<comment type="subcellular location">
    <subcellularLocation>
        <location evidence="1">Cytoplasm</location>
    </subcellularLocation>
</comment>
<keyword evidence="6" id="KW-0598">Phosphotransferase system</keyword>
<evidence type="ECO:0000256" key="3">
    <source>
        <dbReference type="ARBA" id="ARBA00022490"/>
    </source>
</evidence>
<keyword evidence="2" id="KW-0813">Transport</keyword>
<keyword evidence="5" id="KW-0808">Transferase</keyword>
<evidence type="ECO:0000313" key="10">
    <source>
        <dbReference type="Proteomes" id="UP001228504"/>
    </source>
</evidence>
<evidence type="ECO:0000256" key="4">
    <source>
        <dbReference type="ARBA" id="ARBA00022597"/>
    </source>
</evidence>
<dbReference type="CDD" id="cd00001">
    <property type="entry name" value="PTS_IIB_man"/>
    <property type="match status" value="1"/>
</dbReference>
<protein>
    <submittedName>
        <fullName evidence="9">PTS system N-acetylgalactosamine-specific IIB component</fullName>
    </submittedName>
</protein>
<dbReference type="InterPro" id="IPR036667">
    <property type="entry name" value="PTS_IIB_sorbose-sp_sf"/>
</dbReference>
<evidence type="ECO:0000313" key="9">
    <source>
        <dbReference type="EMBL" id="MDQ0148772.1"/>
    </source>
</evidence>
<evidence type="ECO:0000256" key="1">
    <source>
        <dbReference type="ARBA" id="ARBA00004496"/>
    </source>
</evidence>
<feature type="domain" description="PTS EIIB type-4" evidence="8">
    <location>
        <begin position="1"/>
        <end position="158"/>
    </location>
</feature>
<dbReference type="NCBIfam" id="NF008508">
    <property type="entry name" value="PRK11425.1"/>
    <property type="match status" value="1"/>
</dbReference>
<dbReference type="Gene3D" id="3.40.35.10">
    <property type="entry name" value="Phosphotransferase system, sorbose subfamily IIB component"/>
    <property type="match status" value="1"/>
</dbReference>
<dbReference type="Pfam" id="PF03830">
    <property type="entry name" value="PTSIIB_sorb"/>
    <property type="match status" value="1"/>
</dbReference>
<gene>
    <name evidence="9" type="ORF">J2S18_000689</name>
</gene>
<evidence type="ECO:0000256" key="2">
    <source>
        <dbReference type="ARBA" id="ARBA00022448"/>
    </source>
</evidence>
<dbReference type="PROSITE" id="PS51101">
    <property type="entry name" value="PTS_EIIB_TYPE_4"/>
    <property type="match status" value="1"/>
</dbReference>
<dbReference type="NCBIfam" id="NF007288">
    <property type="entry name" value="PRK09756.1"/>
    <property type="match status" value="1"/>
</dbReference>
<dbReference type="InterPro" id="IPR004720">
    <property type="entry name" value="PTS_IIB_sorbose-sp"/>
</dbReference>
<dbReference type="EMBL" id="JAUSUF010000001">
    <property type="protein sequence ID" value="MDQ0148772.1"/>
    <property type="molecule type" value="Genomic_DNA"/>
</dbReference>
<accession>A0ABT9UR38</accession>
<evidence type="ECO:0000259" key="8">
    <source>
        <dbReference type="PROSITE" id="PS51101"/>
    </source>
</evidence>
<evidence type="ECO:0000256" key="7">
    <source>
        <dbReference type="ARBA" id="ARBA00022777"/>
    </source>
</evidence>
<reference evidence="9 10" key="1">
    <citation type="submission" date="2023-07" db="EMBL/GenBank/DDBJ databases">
        <title>Genomic Encyclopedia of Type Strains, Phase IV (KMG-IV): sequencing the most valuable type-strain genomes for metagenomic binning, comparative biology and taxonomic classification.</title>
        <authorList>
            <person name="Goeker M."/>
        </authorList>
    </citation>
    <scope>NUCLEOTIDE SEQUENCE [LARGE SCALE GENOMIC DNA]</scope>
    <source>
        <strain evidence="9 10">DSM 20694</strain>
    </source>
</reference>
<dbReference type="InterPro" id="IPR018455">
    <property type="entry name" value="PTS_IIB_sorbose-sp_subgr"/>
</dbReference>
<comment type="caution">
    <text evidence="9">The sequence shown here is derived from an EMBL/GenBank/DDBJ whole genome shotgun (WGS) entry which is preliminary data.</text>
</comment>
<dbReference type="RefSeq" id="WP_307483223.1">
    <property type="nucleotide sequence ID" value="NZ_JAUSUF010000001.1"/>
</dbReference>
<keyword evidence="4" id="KW-0762">Sugar transport</keyword>
<keyword evidence="7" id="KW-0418">Kinase</keyword>
<keyword evidence="3" id="KW-0963">Cytoplasm</keyword>
<organism evidence="9 10">
    <name type="scientific">Eubacterium multiforme</name>
    <dbReference type="NCBI Taxonomy" id="83339"/>
    <lineage>
        <taxon>Bacteria</taxon>
        <taxon>Bacillati</taxon>
        <taxon>Bacillota</taxon>
        <taxon>Clostridia</taxon>
        <taxon>Eubacteriales</taxon>
        <taxon>Eubacteriaceae</taxon>
        <taxon>Eubacterium</taxon>
    </lineage>
</organism>
<dbReference type="Proteomes" id="UP001228504">
    <property type="component" value="Unassembled WGS sequence"/>
</dbReference>
<name>A0ABT9UR38_9FIRM</name>